<dbReference type="Proteomes" id="UP000012065">
    <property type="component" value="Unassembled WGS sequence"/>
</dbReference>
<comment type="caution">
    <text evidence="8">The sequence shown here is derived from an EMBL/GenBank/DDBJ whole genome shotgun (WGS) entry which is preliminary data.</text>
</comment>
<reference evidence="8 9" key="1">
    <citation type="journal article" date="2013" name="J. Biotechnol.">
        <title>Establishment and interpretation of the genome sequence of the phytopathogenic fungus Rhizoctonia solani AG1-IB isolate 7/3/14.</title>
        <authorList>
            <person name="Wibberg D.W."/>
            <person name="Jelonek L.J."/>
            <person name="Rupp O.R."/>
            <person name="Hennig M.H."/>
            <person name="Eikmeyer F.E."/>
            <person name="Goesmann A.G."/>
            <person name="Hartmann A.H."/>
            <person name="Borriss R.B."/>
            <person name="Grosch R.G."/>
            <person name="Puehler A.P."/>
            <person name="Schlueter A.S."/>
        </authorList>
    </citation>
    <scope>NUCLEOTIDE SEQUENCE [LARGE SCALE GENOMIC DNA]</scope>
    <source>
        <strain evidence="9">AG1-IB / isolate 7/3/14</strain>
    </source>
</reference>
<evidence type="ECO:0000256" key="2">
    <source>
        <dbReference type="ARBA" id="ARBA00009743"/>
    </source>
</evidence>
<name>M5C6U2_THACB</name>
<evidence type="ECO:0000256" key="4">
    <source>
        <dbReference type="ARBA" id="ARBA00022801"/>
    </source>
</evidence>
<proteinExistence type="inferred from homology"/>
<dbReference type="AlphaFoldDB" id="M5C6U2"/>
<dbReference type="PRINTS" id="PR00740">
    <property type="entry name" value="GLHYDRLASE27"/>
</dbReference>
<keyword evidence="5 6" id="KW-0326">Glycosidase</keyword>
<evidence type="ECO:0000256" key="7">
    <source>
        <dbReference type="SAM" id="SignalP"/>
    </source>
</evidence>
<keyword evidence="4 6" id="KW-0378">Hydrolase</keyword>
<comment type="catalytic activity">
    <reaction evidence="1 6">
        <text>Hydrolysis of terminal, non-reducing alpha-D-galactose residues in alpha-D-galactosides, including galactose oligosaccharides, galactomannans and galactolipids.</text>
        <dbReference type="EC" id="3.2.1.22"/>
    </reaction>
</comment>
<keyword evidence="6" id="KW-1015">Disulfide bond</keyword>
<sequence>MLPLLSVLGLVGSAQAANNGLARTPQMGWNTWNKFACDISEDLILSAGQAIVDNGLKDLGYEYVVVDDCKLRQAKSYALV</sequence>
<evidence type="ECO:0000256" key="5">
    <source>
        <dbReference type="ARBA" id="ARBA00023295"/>
    </source>
</evidence>
<dbReference type="Gene3D" id="3.20.20.70">
    <property type="entry name" value="Aldolase class I"/>
    <property type="match status" value="1"/>
</dbReference>
<gene>
    <name evidence="8" type="primary">mel1</name>
    <name evidence="8" type="ORF">BN14_08939</name>
</gene>
<evidence type="ECO:0000256" key="6">
    <source>
        <dbReference type="RuleBase" id="RU361168"/>
    </source>
</evidence>
<accession>M5C6U2</accession>
<evidence type="ECO:0000256" key="3">
    <source>
        <dbReference type="ARBA" id="ARBA00012755"/>
    </source>
</evidence>
<dbReference type="PANTHER" id="PTHR11452:SF75">
    <property type="entry name" value="ALPHA-GALACTOSIDASE MEL1"/>
    <property type="match status" value="1"/>
</dbReference>
<comment type="similarity">
    <text evidence="2 6">Belongs to the glycosyl hydrolase 27 family.</text>
</comment>
<dbReference type="Pfam" id="PF16499">
    <property type="entry name" value="Melibiase_2"/>
    <property type="match status" value="1"/>
</dbReference>
<evidence type="ECO:0000313" key="9">
    <source>
        <dbReference type="Proteomes" id="UP000012065"/>
    </source>
</evidence>
<dbReference type="GO" id="GO:0005975">
    <property type="term" value="P:carbohydrate metabolic process"/>
    <property type="evidence" value="ECO:0007669"/>
    <property type="project" value="InterPro"/>
</dbReference>
<feature type="signal peptide" evidence="7">
    <location>
        <begin position="1"/>
        <end position="16"/>
    </location>
</feature>
<evidence type="ECO:0000313" key="8">
    <source>
        <dbReference type="EMBL" id="CCO34830.1"/>
    </source>
</evidence>
<organism evidence="8 9">
    <name type="scientific">Thanatephorus cucumeris (strain AG1-IB / isolate 7/3/14)</name>
    <name type="common">Lettuce bottom rot fungus</name>
    <name type="synonym">Rhizoctonia solani</name>
    <dbReference type="NCBI Taxonomy" id="1108050"/>
    <lineage>
        <taxon>Eukaryota</taxon>
        <taxon>Fungi</taxon>
        <taxon>Dikarya</taxon>
        <taxon>Basidiomycota</taxon>
        <taxon>Agaricomycotina</taxon>
        <taxon>Agaricomycetes</taxon>
        <taxon>Cantharellales</taxon>
        <taxon>Ceratobasidiaceae</taxon>
        <taxon>Rhizoctonia</taxon>
        <taxon>Rhizoctonia solani AG-1</taxon>
    </lineage>
</organism>
<dbReference type="EC" id="3.2.1.22" evidence="3 6"/>
<feature type="chain" id="PRO_5004064118" description="Alpha-galactosidase" evidence="7">
    <location>
        <begin position="17"/>
        <end position="80"/>
    </location>
</feature>
<dbReference type="GO" id="GO:0004557">
    <property type="term" value="F:alpha-galactosidase activity"/>
    <property type="evidence" value="ECO:0007669"/>
    <property type="project" value="UniProtKB-EC"/>
</dbReference>
<evidence type="ECO:0000256" key="1">
    <source>
        <dbReference type="ARBA" id="ARBA00001255"/>
    </source>
</evidence>
<protein>
    <recommendedName>
        <fullName evidence="3 6">Alpha-galactosidase</fullName>
        <ecNumber evidence="3 6">3.2.1.22</ecNumber>
    </recommendedName>
    <alternativeName>
        <fullName evidence="6">Melibiase</fullName>
    </alternativeName>
</protein>
<dbReference type="EMBL" id="CAOJ01013716">
    <property type="protein sequence ID" value="CCO34830.1"/>
    <property type="molecule type" value="Genomic_DNA"/>
</dbReference>
<dbReference type="InterPro" id="IPR002241">
    <property type="entry name" value="Glyco_hydro_27"/>
</dbReference>
<dbReference type="InterPro" id="IPR017853">
    <property type="entry name" value="GH"/>
</dbReference>
<keyword evidence="7" id="KW-0732">Signal</keyword>
<dbReference type="PANTHER" id="PTHR11452">
    <property type="entry name" value="ALPHA-GALACTOSIDASE/ALPHA-N-ACETYLGALACTOSAMINIDASE"/>
    <property type="match status" value="1"/>
</dbReference>
<dbReference type="HOGENOM" id="CLU_2591450_0_0_1"/>
<dbReference type="SUPFAM" id="SSF51445">
    <property type="entry name" value="(Trans)glycosidases"/>
    <property type="match status" value="1"/>
</dbReference>
<dbReference type="InterPro" id="IPR013785">
    <property type="entry name" value="Aldolase_TIM"/>
</dbReference>